<keyword evidence="1" id="KW-0812">Transmembrane</keyword>
<keyword evidence="1" id="KW-1133">Transmembrane helix</keyword>
<keyword evidence="1" id="KW-0472">Membrane</keyword>
<evidence type="ECO:0000313" key="3">
    <source>
        <dbReference type="Proteomes" id="UP000271031"/>
    </source>
</evidence>
<dbReference type="AlphaFoldDB" id="A0A3M8D5I4"/>
<name>A0A3M8D5I4_9BACL</name>
<keyword evidence="3" id="KW-1185">Reference proteome</keyword>
<organism evidence="2 3">
    <name type="scientific">Brevibacillus fluminis</name>
    <dbReference type="NCBI Taxonomy" id="511487"/>
    <lineage>
        <taxon>Bacteria</taxon>
        <taxon>Bacillati</taxon>
        <taxon>Bacillota</taxon>
        <taxon>Bacilli</taxon>
        <taxon>Bacillales</taxon>
        <taxon>Paenibacillaceae</taxon>
        <taxon>Brevibacillus</taxon>
    </lineage>
</organism>
<dbReference type="OrthoDB" id="2679261at2"/>
<sequence length="71" mass="7759">MKNDGLKASEMLRWFAWIAIGIGSLLLIGSVSDFSSSNLPLMVSIGFLIAGVNIFVLSTAFRLLIIRTEEN</sequence>
<protein>
    <submittedName>
        <fullName evidence="2">Uncharacterized protein</fullName>
    </submittedName>
</protein>
<reference evidence="2 3" key="1">
    <citation type="submission" date="2018-10" db="EMBL/GenBank/DDBJ databases">
        <title>Phylogenomics of Brevibacillus.</title>
        <authorList>
            <person name="Dunlap C."/>
        </authorList>
    </citation>
    <scope>NUCLEOTIDE SEQUENCE [LARGE SCALE GENOMIC DNA]</scope>
    <source>
        <strain evidence="2 3">JCM 15716</strain>
    </source>
</reference>
<comment type="caution">
    <text evidence="2">The sequence shown here is derived from an EMBL/GenBank/DDBJ whole genome shotgun (WGS) entry which is preliminary data.</text>
</comment>
<evidence type="ECO:0000256" key="1">
    <source>
        <dbReference type="SAM" id="Phobius"/>
    </source>
</evidence>
<evidence type="ECO:0000313" key="2">
    <source>
        <dbReference type="EMBL" id="RNB83344.1"/>
    </source>
</evidence>
<accession>A0A3M8D5I4</accession>
<dbReference type="EMBL" id="RHHQ01000018">
    <property type="protein sequence ID" value="RNB83344.1"/>
    <property type="molecule type" value="Genomic_DNA"/>
</dbReference>
<dbReference type="RefSeq" id="WP_122920076.1">
    <property type="nucleotide sequence ID" value="NZ_RHHQ01000018.1"/>
</dbReference>
<feature type="transmembrane region" description="Helical" evidence="1">
    <location>
        <begin position="43"/>
        <end position="65"/>
    </location>
</feature>
<feature type="transmembrane region" description="Helical" evidence="1">
    <location>
        <begin position="12"/>
        <end position="31"/>
    </location>
</feature>
<gene>
    <name evidence="2" type="ORF">EDM56_22000</name>
</gene>
<proteinExistence type="predicted"/>
<dbReference type="Proteomes" id="UP000271031">
    <property type="component" value="Unassembled WGS sequence"/>
</dbReference>